<gene>
    <name evidence="2" type="ORF">SAMN04488034_10421</name>
</gene>
<dbReference type="EMBL" id="FNUG01000004">
    <property type="protein sequence ID" value="SEE98634.1"/>
    <property type="molecule type" value="Genomic_DNA"/>
</dbReference>
<dbReference type="AlphaFoldDB" id="A0A1H5NAT8"/>
<dbReference type="Pfam" id="PF00535">
    <property type="entry name" value="Glycos_transf_2"/>
    <property type="match status" value="1"/>
</dbReference>
<dbReference type="SUPFAM" id="SSF53448">
    <property type="entry name" value="Nucleotide-diphospho-sugar transferases"/>
    <property type="match status" value="1"/>
</dbReference>
<reference evidence="2 3" key="1">
    <citation type="submission" date="2016-10" db="EMBL/GenBank/DDBJ databases">
        <authorList>
            <person name="de Groot N.N."/>
        </authorList>
    </citation>
    <scope>NUCLEOTIDE SEQUENCE [LARGE SCALE GENOMIC DNA]</scope>
    <source>
        <strain evidence="2 3">DSM 23553</strain>
    </source>
</reference>
<protein>
    <recommendedName>
        <fullName evidence="1">Glycosyltransferase 2-like domain-containing protein</fullName>
    </recommendedName>
</protein>
<dbReference type="Gene3D" id="3.90.550.10">
    <property type="entry name" value="Spore Coat Polysaccharide Biosynthesis Protein SpsA, Chain A"/>
    <property type="match status" value="1"/>
</dbReference>
<proteinExistence type="predicted"/>
<dbReference type="InterPro" id="IPR001173">
    <property type="entry name" value="Glyco_trans_2-like"/>
</dbReference>
<evidence type="ECO:0000313" key="2">
    <source>
        <dbReference type="EMBL" id="SEE98634.1"/>
    </source>
</evidence>
<keyword evidence="3" id="KW-1185">Reference proteome</keyword>
<accession>A0A1H5NAT8</accession>
<dbReference type="STRING" id="390640.SAMN04488034_10421"/>
<evidence type="ECO:0000313" key="3">
    <source>
        <dbReference type="Proteomes" id="UP000199448"/>
    </source>
</evidence>
<dbReference type="CDD" id="cd00761">
    <property type="entry name" value="Glyco_tranf_GTA_type"/>
    <property type="match status" value="1"/>
</dbReference>
<name>A0A1H5NAT8_9FLAO</name>
<dbReference type="InterPro" id="IPR029044">
    <property type="entry name" value="Nucleotide-diphossugar_trans"/>
</dbReference>
<organism evidence="2 3">
    <name type="scientific">Salinimicrobium catena</name>
    <dbReference type="NCBI Taxonomy" id="390640"/>
    <lineage>
        <taxon>Bacteria</taxon>
        <taxon>Pseudomonadati</taxon>
        <taxon>Bacteroidota</taxon>
        <taxon>Flavobacteriia</taxon>
        <taxon>Flavobacteriales</taxon>
        <taxon>Flavobacteriaceae</taxon>
        <taxon>Salinimicrobium</taxon>
    </lineage>
</organism>
<sequence>MENFKDVCCQVRLAIVIPYFKIGHFEKTLVSLARQTNKKFKVYIGNDASPEDPSCLIRKFKDQINIEYTRFEKNVGKSSLTAQWDRCIALTGEEDWLMVLGDDDFLSENYVQSFYDHLLEVEKRQIKVVRFASQIFFSETGKLSQIFTHPEIEKSTDFFHRKFIQKATRASLSEHIFKRSAYQKKGFRNFPLGWGADNFAWLDFSNFGNIYCINDAIAYVTMSNENISRQSFGQSFKLEAKVAYLELIIFKYLKSFDQSQRLDLLHYFERFIYDEGRIDFKFFTKMVWIYLKEKAFVQVIKFNRRVILNFLERRRRA</sequence>
<evidence type="ECO:0000259" key="1">
    <source>
        <dbReference type="Pfam" id="PF00535"/>
    </source>
</evidence>
<dbReference type="Proteomes" id="UP000199448">
    <property type="component" value="Unassembled WGS sequence"/>
</dbReference>
<feature type="domain" description="Glycosyltransferase 2-like" evidence="1">
    <location>
        <begin position="25"/>
        <end position="155"/>
    </location>
</feature>